<dbReference type="PROSITE" id="PS51257">
    <property type="entry name" value="PROKAR_LIPOPROTEIN"/>
    <property type="match status" value="1"/>
</dbReference>
<gene>
    <name evidence="1" type="ORF">GCM10009067_29750</name>
</gene>
<proteinExistence type="predicted"/>
<comment type="caution">
    <text evidence="1">The sequence shown here is derived from an EMBL/GenBank/DDBJ whole genome shotgun (WGS) entry which is preliminary data.</text>
</comment>
<dbReference type="OrthoDB" id="248642at2157"/>
<accession>A0A830F4W0</accession>
<reference evidence="1" key="2">
    <citation type="submission" date="2020-09" db="EMBL/GenBank/DDBJ databases">
        <authorList>
            <person name="Sun Q."/>
            <person name="Ohkuma M."/>
        </authorList>
    </citation>
    <scope>NUCLEOTIDE SEQUENCE</scope>
    <source>
        <strain evidence="1">JCM 19018</strain>
    </source>
</reference>
<reference evidence="1" key="1">
    <citation type="journal article" date="2014" name="Int. J. Syst. Evol. Microbiol.">
        <title>Complete genome sequence of Corynebacterium casei LMG S-19264T (=DSM 44701T), isolated from a smear-ripened cheese.</title>
        <authorList>
            <consortium name="US DOE Joint Genome Institute (JGI-PGF)"/>
            <person name="Walter F."/>
            <person name="Albersmeier A."/>
            <person name="Kalinowski J."/>
            <person name="Ruckert C."/>
        </authorList>
    </citation>
    <scope>NUCLEOTIDE SEQUENCE</scope>
    <source>
        <strain evidence="1">JCM 19018</strain>
    </source>
</reference>
<dbReference type="RefSeq" id="WP_188979180.1">
    <property type="nucleotide sequence ID" value="NZ_BMPD01000005.1"/>
</dbReference>
<protein>
    <recommendedName>
        <fullName evidence="3">Lipoprotein</fullName>
    </recommendedName>
</protein>
<dbReference type="AlphaFoldDB" id="A0A830F4W0"/>
<dbReference type="EMBL" id="BMPD01000005">
    <property type="protein sequence ID" value="GGK75484.1"/>
    <property type="molecule type" value="Genomic_DNA"/>
</dbReference>
<evidence type="ECO:0008006" key="3">
    <source>
        <dbReference type="Google" id="ProtNLM"/>
    </source>
</evidence>
<organism evidence="1 2">
    <name type="scientific">Haloarcula sebkhae</name>
    <dbReference type="NCBI Taxonomy" id="932660"/>
    <lineage>
        <taxon>Archaea</taxon>
        <taxon>Methanobacteriati</taxon>
        <taxon>Methanobacteriota</taxon>
        <taxon>Stenosarchaea group</taxon>
        <taxon>Halobacteria</taxon>
        <taxon>Halobacteriales</taxon>
        <taxon>Haloarculaceae</taxon>
        <taxon>Haloarcula</taxon>
    </lineage>
</organism>
<evidence type="ECO:0000313" key="2">
    <source>
        <dbReference type="Proteomes" id="UP000614221"/>
    </source>
</evidence>
<dbReference type="Proteomes" id="UP000614221">
    <property type="component" value="Unassembled WGS sequence"/>
</dbReference>
<name>A0A830F4W0_9EURY</name>
<sequence>MKIPGRIRLTVVVAVFVVLAGCSGVPWSPTVTPSPTSGENTTALAPGLTESGVTDAWALTKAHRDHLTNTTYTKRSYRSIRADGTLLQNHSTTMKRGHGGQYLYDLHIGGSERNSIRAITVFRNDSMLVQRTVYENGTVAHVGAEKAATPEKERYGDVYSKLVASNTTVAETIERNGTRLYRVESVGEPDTSSAYVNASNYEFSALISPEGFVHEYHVSYATSRDGRTVTVTVSLQFTERGQTTVHPPVWASKA</sequence>
<evidence type="ECO:0000313" key="1">
    <source>
        <dbReference type="EMBL" id="GGK75484.1"/>
    </source>
</evidence>